<keyword evidence="4 11" id="KW-0808">Transferase</keyword>
<dbReference type="OrthoDB" id="9993460at2759"/>
<keyword evidence="9" id="KW-0325">Glycoprotein</keyword>
<dbReference type="InterPro" id="IPR038577">
    <property type="entry name" value="GT10-like_C_sf"/>
</dbReference>
<comment type="subcellular location">
    <subcellularLocation>
        <location evidence="10">Endomembrane system</location>
        <topology evidence="10">Single-pass type II membrane protein</topology>
    </subcellularLocation>
    <subcellularLocation>
        <location evidence="11">Golgi apparatus</location>
        <location evidence="11">Golgi stack membrane</location>
        <topology evidence="11">Single-pass type II membrane protein</topology>
    </subcellularLocation>
</comment>
<dbReference type="Pfam" id="PF00852">
    <property type="entry name" value="Glyco_transf_10"/>
    <property type="match status" value="1"/>
</dbReference>
<evidence type="ECO:0000256" key="4">
    <source>
        <dbReference type="ARBA" id="ARBA00022679"/>
    </source>
</evidence>
<dbReference type="FunCoup" id="A0A1X7UDS6">
    <property type="interactions" value="95"/>
</dbReference>
<dbReference type="UniPathway" id="UPA00378"/>
<evidence type="ECO:0000256" key="3">
    <source>
        <dbReference type="ARBA" id="ARBA00022676"/>
    </source>
</evidence>
<dbReference type="KEGG" id="aqu:100635531"/>
<evidence type="ECO:0000256" key="7">
    <source>
        <dbReference type="ARBA" id="ARBA00022989"/>
    </source>
</evidence>
<dbReference type="FunFam" id="3.40.50.11660:FF:000002">
    <property type="entry name" value="Alpha-(1,3)-fucosyltransferase"/>
    <property type="match status" value="1"/>
</dbReference>
<dbReference type="EnsemblMetazoa" id="Aqu2.1.25917_001">
    <property type="protein sequence ID" value="Aqu2.1.25917_001"/>
    <property type="gene ID" value="Aqu2.1.25917"/>
</dbReference>
<evidence type="ECO:0000256" key="5">
    <source>
        <dbReference type="ARBA" id="ARBA00022692"/>
    </source>
</evidence>
<dbReference type="Gene3D" id="3.40.50.11660">
    <property type="entry name" value="Glycosyl transferase family 10, C-terminal domain"/>
    <property type="match status" value="1"/>
</dbReference>
<evidence type="ECO:0000313" key="15">
    <source>
        <dbReference type="Proteomes" id="UP000007879"/>
    </source>
</evidence>
<keyword evidence="7" id="KW-1133">Transmembrane helix</keyword>
<dbReference type="SUPFAM" id="SSF53756">
    <property type="entry name" value="UDP-Glycosyltransferase/glycogen phosphorylase"/>
    <property type="match status" value="1"/>
</dbReference>
<evidence type="ECO:0000259" key="12">
    <source>
        <dbReference type="Pfam" id="PF00852"/>
    </source>
</evidence>
<keyword evidence="3 11" id="KW-0328">Glycosyltransferase</keyword>
<comment type="pathway">
    <text evidence="1">Protein modification; protein glycosylation.</text>
</comment>
<dbReference type="InterPro" id="IPR001503">
    <property type="entry name" value="Glyco_trans_10"/>
</dbReference>
<dbReference type="OMA" id="HYMKELM"/>
<evidence type="ECO:0000256" key="2">
    <source>
        <dbReference type="ARBA" id="ARBA00008919"/>
    </source>
</evidence>
<dbReference type="InterPro" id="IPR055270">
    <property type="entry name" value="Glyco_tran_10_C"/>
</dbReference>
<reference evidence="14" key="2">
    <citation type="submission" date="2017-05" db="UniProtKB">
        <authorList>
            <consortium name="EnsemblMetazoa"/>
        </authorList>
    </citation>
    <scope>IDENTIFICATION</scope>
</reference>
<evidence type="ECO:0000256" key="9">
    <source>
        <dbReference type="ARBA" id="ARBA00023180"/>
    </source>
</evidence>
<dbReference type="PANTHER" id="PTHR11929:SF194">
    <property type="entry name" value="ALPHA-(1,3)-FUCOSYLTRANSFERASE 10"/>
    <property type="match status" value="1"/>
</dbReference>
<dbReference type="InterPro" id="IPR031481">
    <property type="entry name" value="Glyco_tran_10_N"/>
</dbReference>
<keyword evidence="6" id="KW-0735">Signal-anchor</keyword>
<proteinExistence type="inferred from homology"/>
<feature type="domain" description="Fucosyltransferase C-terminal" evidence="12">
    <location>
        <begin position="195"/>
        <end position="348"/>
    </location>
</feature>
<dbReference type="InParanoid" id="A0A1X7UDS6"/>
<dbReference type="PANTHER" id="PTHR11929">
    <property type="entry name" value="ALPHA- 1,3 -FUCOSYLTRANSFERASE"/>
    <property type="match status" value="1"/>
</dbReference>
<evidence type="ECO:0000313" key="14">
    <source>
        <dbReference type="EnsemblMetazoa" id="Aqu2.1.25917_001"/>
    </source>
</evidence>
<evidence type="ECO:0000256" key="1">
    <source>
        <dbReference type="ARBA" id="ARBA00004922"/>
    </source>
</evidence>
<feature type="domain" description="Fucosyltransferase N-terminal" evidence="13">
    <location>
        <begin position="65"/>
        <end position="163"/>
    </location>
</feature>
<evidence type="ECO:0000256" key="11">
    <source>
        <dbReference type="RuleBase" id="RU003832"/>
    </source>
</evidence>
<accession>A0A1X7UDS6</accession>
<organism evidence="14">
    <name type="scientific">Amphimedon queenslandica</name>
    <name type="common">Sponge</name>
    <dbReference type="NCBI Taxonomy" id="400682"/>
    <lineage>
        <taxon>Eukaryota</taxon>
        <taxon>Metazoa</taxon>
        <taxon>Porifera</taxon>
        <taxon>Demospongiae</taxon>
        <taxon>Heteroscleromorpha</taxon>
        <taxon>Haplosclerida</taxon>
        <taxon>Niphatidae</taxon>
        <taxon>Amphimedon</taxon>
    </lineage>
</organism>
<dbReference type="EC" id="2.4.1.-" evidence="11"/>
<gene>
    <name evidence="14" type="primary">100635531</name>
</gene>
<dbReference type="eggNOG" id="KOG2619">
    <property type="taxonomic scope" value="Eukaryota"/>
</dbReference>
<keyword evidence="8" id="KW-0472">Membrane</keyword>
<dbReference type="GO" id="GO:0032580">
    <property type="term" value="C:Golgi cisterna membrane"/>
    <property type="evidence" value="ECO:0007669"/>
    <property type="project" value="UniProtKB-SubCell"/>
</dbReference>
<keyword evidence="11" id="KW-0333">Golgi apparatus</keyword>
<name>A0A1X7UDS6_AMPQE</name>
<evidence type="ECO:0000256" key="6">
    <source>
        <dbReference type="ARBA" id="ARBA00022968"/>
    </source>
</evidence>
<keyword evidence="15" id="KW-1185">Reference proteome</keyword>
<comment type="similarity">
    <text evidence="2 11">Belongs to the glycosyltransferase 10 family.</text>
</comment>
<dbReference type="Pfam" id="PF17039">
    <property type="entry name" value="Glyco_tran_10_N"/>
    <property type="match status" value="1"/>
</dbReference>
<dbReference type="EnsemblMetazoa" id="XM_003388224.2">
    <property type="protein sequence ID" value="XP_003388272.1"/>
    <property type="gene ID" value="LOC100635531"/>
</dbReference>
<keyword evidence="5 11" id="KW-0812">Transmembrane</keyword>
<dbReference type="GO" id="GO:0046920">
    <property type="term" value="F:alpha-(1-&gt;3)-fucosyltransferase activity"/>
    <property type="evidence" value="ECO:0007669"/>
    <property type="project" value="TreeGrafter"/>
</dbReference>
<evidence type="ECO:0000256" key="10">
    <source>
        <dbReference type="ARBA" id="ARBA00060399"/>
    </source>
</evidence>
<reference evidence="15" key="1">
    <citation type="journal article" date="2010" name="Nature">
        <title>The Amphimedon queenslandica genome and the evolution of animal complexity.</title>
        <authorList>
            <person name="Srivastava M."/>
            <person name="Simakov O."/>
            <person name="Chapman J."/>
            <person name="Fahey B."/>
            <person name="Gauthier M.E."/>
            <person name="Mitros T."/>
            <person name="Richards G.S."/>
            <person name="Conaco C."/>
            <person name="Dacre M."/>
            <person name="Hellsten U."/>
            <person name="Larroux C."/>
            <person name="Putnam N.H."/>
            <person name="Stanke M."/>
            <person name="Adamska M."/>
            <person name="Darling A."/>
            <person name="Degnan S.M."/>
            <person name="Oakley T.H."/>
            <person name="Plachetzki D.C."/>
            <person name="Zhai Y."/>
            <person name="Adamski M."/>
            <person name="Calcino A."/>
            <person name="Cummins S.F."/>
            <person name="Goodstein D.M."/>
            <person name="Harris C."/>
            <person name="Jackson D.J."/>
            <person name="Leys S.P."/>
            <person name="Shu S."/>
            <person name="Woodcroft B.J."/>
            <person name="Vervoort M."/>
            <person name="Kosik K.S."/>
            <person name="Manning G."/>
            <person name="Degnan B.M."/>
            <person name="Rokhsar D.S."/>
        </authorList>
    </citation>
    <scope>NUCLEOTIDE SEQUENCE [LARGE SCALE GENOMIC DNA]</scope>
</reference>
<evidence type="ECO:0000259" key="13">
    <source>
        <dbReference type="Pfam" id="PF17039"/>
    </source>
</evidence>
<sequence length="472" mass="54397">MRYFFKIKNNRKLLLFLLPSVLFFIYLSSYIGVGSIKEGENFEFEPEDIVAQEIVILPPENKNENDPPILIWWTPFTPNKRILRSCSAGQCLITHSRAEIDNPRTEAVIFYGSSLKWTDLPLPRRTEVYWALLHEESPKNNWGLTSPEGISLFNLTSTPSRNSSYPLVTQYLKGLKNLLRPLKTPIEEKSTGDKGLVMYLQLDCDPPSDRDSYVKELMKYIKIDSYGQCLHNKDLPKGLRDPATGADSEELLNIISQYKFAIAIENAICNDYITEKFWRPFYAGTVPIVKGSPTIRDWAPSNHSMILIDDYPSPKELAHYLHYLNENDNKYAEYLEYKQAGIGNVKLIDAVEKREWQINDYTSGSITHIDSFECFVCNKAIEKRKGLERQPLVANSSHYNCQYPQPLVKRAKTDAWWKDMLLVWRQAMSTERKRMVAITKAIKEGKGQSEVESAYNSVKLPDDVKYSDDLFQ</sequence>
<protein>
    <recommendedName>
        <fullName evidence="11">Fucosyltransferase</fullName>
        <ecNumber evidence="11">2.4.1.-</ecNumber>
    </recommendedName>
</protein>
<dbReference type="AlphaFoldDB" id="A0A1X7UDS6"/>
<evidence type="ECO:0000256" key="8">
    <source>
        <dbReference type="ARBA" id="ARBA00023136"/>
    </source>
</evidence>
<dbReference type="Proteomes" id="UP000007879">
    <property type="component" value="Unassembled WGS sequence"/>
</dbReference>